<accession>A0A7G6E5E4</accession>
<dbReference type="Gene3D" id="1.10.3720.10">
    <property type="entry name" value="MetI-like"/>
    <property type="match status" value="1"/>
</dbReference>
<comment type="subcellular location">
    <subcellularLocation>
        <location evidence="1 8">Cell membrane</location>
        <topology evidence="1 8">Multi-pass membrane protein</topology>
    </subcellularLocation>
</comment>
<gene>
    <name evidence="10" type="ORF">BR63_13970</name>
</gene>
<keyword evidence="4 8" id="KW-0812">Transmembrane</keyword>
<dbReference type="CDD" id="cd06261">
    <property type="entry name" value="TM_PBP2"/>
    <property type="match status" value="1"/>
</dbReference>
<dbReference type="NCBIfam" id="TIGR01726">
    <property type="entry name" value="HEQRo_perm_3TM"/>
    <property type="match status" value="1"/>
</dbReference>
<feature type="domain" description="ABC transmembrane type-1" evidence="9">
    <location>
        <begin position="18"/>
        <end position="206"/>
    </location>
</feature>
<keyword evidence="6 8" id="KW-1133">Transmembrane helix</keyword>
<feature type="transmembrane region" description="Helical" evidence="8">
    <location>
        <begin position="56"/>
        <end position="77"/>
    </location>
</feature>
<dbReference type="PANTHER" id="PTHR30614">
    <property type="entry name" value="MEMBRANE COMPONENT OF AMINO ACID ABC TRANSPORTER"/>
    <property type="match status" value="1"/>
</dbReference>
<evidence type="ECO:0000256" key="3">
    <source>
        <dbReference type="ARBA" id="ARBA00022475"/>
    </source>
</evidence>
<evidence type="ECO:0000256" key="7">
    <source>
        <dbReference type="ARBA" id="ARBA00023136"/>
    </source>
</evidence>
<evidence type="ECO:0000313" key="11">
    <source>
        <dbReference type="Proteomes" id="UP000515847"/>
    </source>
</evidence>
<name>A0A7G6E5E4_THEFR</name>
<protein>
    <submittedName>
        <fullName evidence="10">ABC transporter permease subunit</fullName>
    </submittedName>
</protein>
<evidence type="ECO:0000256" key="4">
    <source>
        <dbReference type="ARBA" id="ARBA00022692"/>
    </source>
</evidence>
<dbReference type="AlphaFoldDB" id="A0A7G6E5E4"/>
<evidence type="ECO:0000313" key="10">
    <source>
        <dbReference type="EMBL" id="QNB47298.1"/>
    </source>
</evidence>
<dbReference type="SUPFAM" id="SSF161098">
    <property type="entry name" value="MetI-like"/>
    <property type="match status" value="1"/>
</dbReference>
<organism evidence="10 11">
    <name type="scientific">Thermanaerosceptrum fracticalcis</name>
    <dbReference type="NCBI Taxonomy" id="1712410"/>
    <lineage>
        <taxon>Bacteria</taxon>
        <taxon>Bacillati</taxon>
        <taxon>Bacillota</taxon>
        <taxon>Clostridia</taxon>
        <taxon>Eubacteriales</taxon>
        <taxon>Peptococcaceae</taxon>
        <taxon>Thermanaerosceptrum</taxon>
    </lineage>
</organism>
<dbReference type="GO" id="GO:0022857">
    <property type="term" value="F:transmembrane transporter activity"/>
    <property type="evidence" value="ECO:0007669"/>
    <property type="project" value="InterPro"/>
</dbReference>
<dbReference type="EMBL" id="CP045798">
    <property type="protein sequence ID" value="QNB47298.1"/>
    <property type="molecule type" value="Genomic_DNA"/>
</dbReference>
<dbReference type="InterPro" id="IPR010065">
    <property type="entry name" value="AA_ABC_transptr_permease_3TM"/>
</dbReference>
<keyword evidence="11" id="KW-1185">Reference proteome</keyword>
<feature type="transmembrane region" description="Helical" evidence="8">
    <location>
        <begin position="89"/>
        <end position="110"/>
    </location>
</feature>
<evidence type="ECO:0000256" key="5">
    <source>
        <dbReference type="ARBA" id="ARBA00022970"/>
    </source>
</evidence>
<dbReference type="GO" id="GO:0043190">
    <property type="term" value="C:ATP-binding cassette (ABC) transporter complex"/>
    <property type="evidence" value="ECO:0007669"/>
    <property type="project" value="InterPro"/>
</dbReference>
<evidence type="ECO:0000256" key="8">
    <source>
        <dbReference type="RuleBase" id="RU363032"/>
    </source>
</evidence>
<dbReference type="OrthoDB" id="9787841at2"/>
<evidence type="ECO:0000256" key="1">
    <source>
        <dbReference type="ARBA" id="ARBA00004651"/>
    </source>
</evidence>
<sequence length="217" mass="23902">MDSINYIFNILPLLLKGVVTTVELSALAIFFGTFIGLAIALAKISKNPLLNMAGRFYTWIFRGIPLLVQLIFIYYALPSVGIEFTEFESAVIGLSLCGGAYIAEIIRAAILSIDKGQMEAALSLGMTYAQAMRRIIIPQTYRRLIPPMGNEFITLTKDTALVSAIAMTEILRHAQIRAAADFRPLENYAAAALLYLALTTIFTIVFNKVENKLALSE</sequence>
<dbReference type="PROSITE" id="PS50928">
    <property type="entry name" value="ABC_TM1"/>
    <property type="match status" value="1"/>
</dbReference>
<keyword evidence="2 8" id="KW-0813">Transport</keyword>
<dbReference type="InterPro" id="IPR035906">
    <property type="entry name" value="MetI-like_sf"/>
</dbReference>
<keyword evidence="5" id="KW-0029">Amino-acid transport</keyword>
<evidence type="ECO:0000256" key="2">
    <source>
        <dbReference type="ARBA" id="ARBA00022448"/>
    </source>
</evidence>
<feature type="transmembrane region" description="Helical" evidence="8">
    <location>
        <begin position="187"/>
        <end position="206"/>
    </location>
</feature>
<keyword evidence="7 8" id="KW-0472">Membrane</keyword>
<evidence type="ECO:0000259" key="9">
    <source>
        <dbReference type="PROSITE" id="PS50928"/>
    </source>
</evidence>
<dbReference type="KEGG" id="tfr:BR63_13970"/>
<dbReference type="Proteomes" id="UP000515847">
    <property type="component" value="Chromosome"/>
</dbReference>
<keyword evidence="3" id="KW-1003">Cell membrane</keyword>
<dbReference type="RefSeq" id="WP_034423179.1">
    <property type="nucleotide sequence ID" value="NZ_CP045798.1"/>
</dbReference>
<dbReference type="InterPro" id="IPR000515">
    <property type="entry name" value="MetI-like"/>
</dbReference>
<dbReference type="FunFam" id="1.10.3720.10:FF:000033">
    <property type="entry name" value="Polar amino acid ABC transporter permease"/>
    <property type="match status" value="1"/>
</dbReference>
<evidence type="ECO:0000256" key="6">
    <source>
        <dbReference type="ARBA" id="ARBA00022989"/>
    </source>
</evidence>
<feature type="transmembrane region" description="Helical" evidence="8">
    <location>
        <begin position="24"/>
        <end position="44"/>
    </location>
</feature>
<reference evidence="10 11" key="1">
    <citation type="journal article" date="2019" name="Front. Microbiol.">
        <title>Thermoanaerosceptrum fracticalcis gen. nov. sp. nov., a Novel Fumarate-Fermenting Microorganism From a Deep Fractured Carbonate Aquifer of the US Great Basin.</title>
        <authorList>
            <person name="Hamilton-Brehm S.D."/>
            <person name="Stewart L.E."/>
            <person name="Zavarin M."/>
            <person name="Caldwell M."/>
            <person name="Lawson P.A."/>
            <person name="Onstott T.C."/>
            <person name="Grzymski J."/>
            <person name="Neveux I."/>
            <person name="Lollar B.S."/>
            <person name="Russell C.E."/>
            <person name="Moser D.P."/>
        </authorList>
    </citation>
    <scope>NUCLEOTIDE SEQUENCE [LARGE SCALE GENOMIC DNA]</scope>
    <source>
        <strain evidence="10 11">DRI-13</strain>
    </source>
</reference>
<comment type="similarity">
    <text evidence="8">Belongs to the binding-protein-dependent transport system permease family.</text>
</comment>
<dbReference type="PANTHER" id="PTHR30614:SF0">
    <property type="entry name" value="L-CYSTINE TRANSPORT SYSTEM PERMEASE PROTEIN TCYL"/>
    <property type="match status" value="1"/>
</dbReference>
<proteinExistence type="inferred from homology"/>
<dbReference type="InterPro" id="IPR043429">
    <property type="entry name" value="ArtM/GltK/GlnP/TcyL/YhdX-like"/>
</dbReference>
<dbReference type="GO" id="GO:0006865">
    <property type="term" value="P:amino acid transport"/>
    <property type="evidence" value="ECO:0007669"/>
    <property type="project" value="UniProtKB-KW"/>
</dbReference>
<dbReference type="Pfam" id="PF00528">
    <property type="entry name" value="BPD_transp_1"/>
    <property type="match status" value="1"/>
</dbReference>